<feature type="compositionally biased region" description="Basic and acidic residues" evidence="2">
    <location>
        <begin position="264"/>
        <end position="277"/>
    </location>
</feature>
<dbReference type="InterPro" id="IPR000225">
    <property type="entry name" value="Armadillo"/>
</dbReference>
<dbReference type="PANTHER" id="PTHR22895:SF0">
    <property type="entry name" value="ARMADILLO REPEAT-CONTAINING PROTEIN 6"/>
    <property type="match status" value="1"/>
</dbReference>
<feature type="compositionally biased region" description="Polar residues" evidence="2">
    <location>
        <begin position="1"/>
        <end position="10"/>
    </location>
</feature>
<organism evidence="4">
    <name type="scientific">Entomoneis paludosa</name>
    <dbReference type="NCBI Taxonomy" id="265537"/>
    <lineage>
        <taxon>Eukaryota</taxon>
        <taxon>Sar</taxon>
        <taxon>Stramenopiles</taxon>
        <taxon>Ochrophyta</taxon>
        <taxon>Bacillariophyta</taxon>
        <taxon>Bacillariophyceae</taxon>
        <taxon>Bacillariophycidae</taxon>
        <taxon>Entomoneidaceae</taxon>
        <taxon>Entomoneis</taxon>
    </lineage>
</organism>
<feature type="compositionally biased region" description="Basic and acidic residues" evidence="2">
    <location>
        <begin position="49"/>
        <end position="64"/>
    </location>
</feature>
<name>A0A7S3DRM3_9STRA</name>
<dbReference type="PANTHER" id="PTHR22895">
    <property type="entry name" value="ARMADILLO REPEAT-CONTAINING PROTEIN 6"/>
    <property type="match status" value="1"/>
</dbReference>
<sequence length="581" mass="63842">MLGKSNSQINRGGEKTMPPSDVPAASSNNSVRFRFPRMDSMKQNRFAGKRSERIREPSVSHEELENYSESEGNNSVVEYGITEAGIEDHEHLSSSFTSSMNSSFNSTGSSLSSGLRDSFNSHGALVTPRPLLKDKMSKAWLKESAFPFRKDDDDLVELNEEDDEDDEEDAITTATAGNRERTIKATSEKIGQTIYALKDPDSGPMKTAYYMSRLRAWTLDEDGRYRAEIAKLGGLEAIVSAMWTQLVAYEAELLNEKEDRARESKMQDLKKSDHTAGTEDDEGSLEEEEDDNDEIYFMRIQQLGVASLANMARDPSLCAAVDASGGTKSIGTAMDKFPTNANLQEKACDAIGTLARNRDVREKLVKEYNAVEQVLNGMDKAADDVYVQRRGCIALFRLATAGAAACKAIGKAGAVEVVLSTMRNHLDDAKTQRLGCGVLKALAKRCEANKFRICVAKGGLSAIIEAMKRHEDDSSVQEEGCRLFGHLTICHLERKFSIARSGALDRIILAMKRHTDSSKVQLAGCVALLNLTTKVELAQMANAHGALPVVRHAAKEHCPGQARKLITRLRIAKYAPIVFMG</sequence>
<dbReference type="SMART" id="SM00185">
    <property type="entry name" value="ARM"/>
    <property type="match status" value="4"/>
</dbReference>
<feature type="region of interest" description="Disordered" evidence="2">
    <location>
        <begin position="1"/>
        <end position="74"/>
    </location>
</feature>
<dbReference type="EMBL" id="HBHT01023345">
    <property type="protein sequence ID" value="CAD9973979.1"/>
    <property type="molecule type" value="Transcribed_RNA"/>
</dbReference>
<dbReference type="InterPro" id="IPR056597">
    <property type="entry name" value="ARM_LRRK2"/>
</dbReference>
<evidence type="ECO:0000313" key="4">
    <source>
        <dbReference type="EMBL" id="CAD9973979.1"/>
    </source>
</evidence>
<dbReference type="InterPro" id="IPR011989">
    <property type="entry name" value="ARM-like"/>
</dbReference>
<feature type="compositionally biased region" description="Acidic residues" evidence="2">
    <location>
        <begin position="278"/>
        <end position="291"/>
    </location>
</feature>
<dbReference type="Gene3D" id="1.25.10.10">
    <property type="entry name" value="Leucine-rich Repeat Variant"/>
    <property type="match status" value="1"/>
</dbReference>
<evidence type="ECO:0000259" key="3">
    <source>
        <dbReference type="Pfam" id="PF23744"/>
    </source>
</evidence>
<protein>
    <recommendedName>
        <fullName evidence="3">LRRK2 ARM repeat domain-containing protein</fullName>
    </recommendedName>
</protein>
<evidence type="ECO:0000256" key="1">
    <source>
        <dbReference type="ARBA" id="ARBA00022737"/>
    </source>
</evidence>
<dbReference type="InterPro" id="IPR016024">
    <property type="entry name" value="ARM-type_fold"/>
</dbReference>
<proteinExistence type="predicted"/>
<accession>A0A7S3DRM3</accession>
<feature type="domain" description="LRRK2 ARM repeat" evidence="3">
    <location>
        <begin position="332"/>
        <end position="534"/>
    </location>
</feature>
<dbReference type="AlphaFoldDB" id="A0A7S3DRM3"/>
<feature type="region of interest" description="Disordered" evidence="2">
    <location>
        <begin position="264"/>
        <end position="291"/>
    </location>
</feature>
<keyword evidence="1" id="KW-0677">Repeat</keyword>
<dbReference type="Pfam" id="PF23744">
    <property type="entry name" value="ARM_LRRK2"/>
    <property type="match status" value="1"/>
</dbReference>
<gene>
    <name evidence="4" type="ORF">APAL1065_LOCUS15666</name>
</gene>
<evidence type="ECO:0000256" key="2">
    <source>
        <dbReference type="SAM" id="MobiDB-lite"/>
    </source>
</evidence>
<reference evidence="4" key="1">
    <citation type="submission" date="2021-01" db="EMBL/GenBank/DDBJ databases">
        <authorList>
            <person name="Corre E."/>
            <person name="Pelletier E."/>
            <person name="Niang G."/>
            <person name="Scheremetjew M."/>
            <person name="Finn R."/>
            <person name="Kale V."/>
            <person name="Holt S."/>
            <person name="Cochrane G."/>
            <person name="Meng A."/>
            <person name="Brown T."/>
            <person name="Cohen L."/>
        </authorList>
    </citation>
    <scope>NUCLEOTIDE SEQUENCE</scope>
    <source>
        <strain evidence="4">CCMP125</strain>
    </source>
</reference>
<dbReference type="SUPFAM" id="SSF48371">
    <property type="entry name" value="ARM repeat"/>
    <property type="match status" value="1"/>
</dbReference>